<name>A0A8X8AJM9_POPTO</name>
<evidence type="ECO:0000313" key="1">
    <source>
        <dbReference type="EMBL" id="KAG6789511.1"/>
    </source>
</evidence>
<protein>
    <submittedName>
        <fullName evidence="1">Uncharacterized protein</fullName>
    </submittedName>
</protein>
<dbReference type="EMBL" id="JAAWWB010000002">
    <property type="protein sequence ID" value="KAG6789511.1"/>
    <property type="molecule type" value="Genomic_DNA"/>
</dbReference>
<evidence type="ECO:0000313" key="2">
    <source>
        <dbReference type="Proteomes" id="UP000886885"/>
    </source>
</evidence>
<organism evidence="1 2">
    <name type="scientific">Populus tomentosa</name>
    <name type="common">Chinese white poplar</name>
    <dbReference type="NCBI Taxonomy" id="118781"/>
    <lineage>
        <taxon>Eukaryota</taxon>
        <taxon>Viridiplantae</taxon>
        <taxon>Streptophyta</taxon>
        <taxon>Embryophyta</taxon>
        <taxon>Tracheophyta</taxon>
        <taxon>Spermatophyta</taxon>
        <taxon>Magnoliopsida</taxon>
        <taxon>eudicotyledons</taxon>
        <taxon>Gunneridae</taxon>
        <taxon>Pentapetalae</taxon>
        <taxon>rosids</taxon>
        <taxon>fabids</taxon>
        <taxon>Malpighiales</taxon>
        <taxon>Salicaceae</taxon>
        <taxon>Saliceae</taxon>
        <taxon>Populus</taxon>
    </lineage>
</organism>
<dbReference type="Proteomes" id="UP000886885">
    <property type="component" value="Chromosome 1D"/>
</dbReference>
<keyword evidence="2" id="KW-1185">Reference proteome</keyword>
<dbReference type="AlphaFoldDB" id="A0A8X8AJM9"/>
<sequence>MSPLHKFIPPLLKQYRMVDGNALSVLQGNDVAAFLYGGFLCGAFDFVHSTYEELESLCGNHGRSVKGVRVEEDVHVHSSSSYLLYFYGLRTDVDCNKLSLL</sequence>
<comment type="caution">
    <text evidence="1">The sequence shown here is derived from an EMBL/GenBank/DDBJ whole genome shotgun (WGS) entry which is preliminary data.</text>
</comment>
<proteinExistence type="predicted"/>
<accession>A0A8X8AJM9</accession>
<gene>
    <name evidence="1" type="ORF">POTOM_005612</name>
</gene>
<reference evidence="1" key="1">
    <citation type="journal article" date="2020" name="bioRxiv">
        <title>Hybrid origin of Populus tomentosa Carr. identified through genome sequencing and phylogenomic analysis.</title>
        <authorList>
            <person name="An X."/>
            <person name="Gao K."/>
            <person name="Chen Z."/>
            <person name="Li J."/>
            <person name="Yang X."/>
            <person name="Yang X."/>
            <person name="Zhou J."/>
            <person name="Guo T."/>
            <person name="Zhao T."/>
            <person name="Huang S."/>
            <person name="Miao D."/>
            <person name="Khan W.U."/>
            <person name="Rao P."/>
            <person name="Ye M."/>
            <person name="Lei B."/>
            <person name="Liao W."/>
            <person name="Wang J."/>
            <person name="Ji L."/>
            <person name="Li Y."/>
            <person name="Guo B."/>
            <person name="Mustafa N.S."/>
            <person name="Li S."/>
            <person name="Yun Q."/>
            <person name="Keller S.R."/>
            <person name="Mao J."/>
            <person name="Zhang R."/>
            <person name="Strauss S.H."/>
        </authorList>
    </citation>
    <scope>NUCLEOTIDE SEQUENCE</scope>
    <source>
        <strain evidence="1">GM15</strain>
        <tissue evidence="1">Leaf</tissue>
    </source>
</reference>